<name>A0A165MZZ8_EXIGL</name>
<dbReference type="Proteomes" id="UP000077266">
    <property type="component" value="Unassembled WGS sequence"/>
</dbReference>
<reference evidence="1 2" key="1">
    <citation type="journal article" date="2016" name="Mol. Biol. Evol.">
        <title>Comparative Genomics of Early-Diverging Mushroom-Forming Fungi Provides Insights into the Origins of Lignocellulose Decay Capabilities.</title>
        <authorList>
            <person name="Nagy L.G."/>
            <person name="Riley R."/>
            <person name="Tritt A."/>
            <person name="Adam C."/>
            <person name="Daum C."/>
            <person name="Floudas D."/>
            <person name="Sun H."/>
            <person name="Yadav J.S."/>
            <person name="Pangilinan J."/>
            <person name="Larsson K.H."/>
            <person name="Matsuura K."/>
            <person name="Barry K."/>
            <person name="Labutti K."/>
            <person name="Kuo R."/>
            <person name="Ohm R.A."/>
            <person name="Bhattacharya S.S."/>
            <person name="Shirouzu T."/>
            <person name="Yoshinaga Y."/>
            <person name="Martin F.M."/>
            <person name="Grigoriev I.V."/>
            <person name="Hibbett D.S."/>
        </authorList>
    </citation>
    <scope>NUCLEOTIDE SEQUENCE [LARGE SCALE GENOMIC DNA]</scope>
    <source>
        <strain evidence="1 2">HHB12029</strain>
    </source>
</reference>
<dbReference type="EMBL" id="KV425904">
    <property type="protein sequence ID" value="KZW00005.1"/>
    <property type="molecule type" value="Genomic_DNA"/>
</dbReference>
<evidence type="ECO:0000313" key="2">
    <source>
        <dbReference type="Proteomes" id="UP000077266"/>
    </source>
</evidence>
<protein>
    <submittedName>
        <fullName evidence="1">Uncharacterized protein</fullName>
    </submittedName>
</protein>
<dbReference type="AlphaFoldDB" id="A0A165MZZ8"/>
<dbReference type="InParanoid" id="A0A165MZZ8"/>
<gene>
    <name evidence="1" type="ORF">EXIGLDRAFT_723165</name>
</gene>
<keyword evidence="2" id="KW-1185">Reference proteome</keyword>
<evidence type="ECO:0000313" key="1">
    <source>
        <dbReference type="EMBL" id="KZW00005.1"/>
    </source>
</evidence>
<organism evidence="1 2">
    <name type="scientific">Exidia glandulosa HHB12029</name>
    <dbReference type="NCBI Taxonomy" id="1314781"/>
    <lineage>
        <taxon>Eukaryota</taxon>
        <taxon>Fungi</taxon>
        <taxon>Dikarya</taxon>
        <taxon>Basidiomycota</taxon>
        <taxon>Agaricomycotina</taxon>
        <taxon>Agaricomycetes</taxon>
        <taxon>Auriculariales</taxon>
        <taxon>Exidiaceae</taxon>
        <taxon>Exidia</taxon>
    </lineage>
</organism>
<accession>A0A165MZZ8</accession>
<sequence length="114" mass="12602">MQGSNVWTLSSRRFQPFLAFYASSPSSTNSHSTVEMCRSLTFIIEYSCGHRYPKDTQKVDCKSTNCKISSLHSTAPHACLTTCKQGREPPVDIVNETSTVPCASCAPPMPRRRG</sequence>
<dbReference type="OrthoDB" id="2816594at2759"/>
<proteinExistence type="predicted"/>